<organism evidence="1 2">
    <name type="scientific">Roseomonas indoligenes</name>
    <dbReference type="NCBI Taxonomy" id="2820811"/>
    <lineage>
        <taxon>Bacteria</taxon>
        <taxon>Pseudomonadati</taxon>
        <taxon>Pseudomonadota</taxon>
        <taxon>Alphaproteobacteria</taxon>
        <taxon>Acetobacterales</taxon>
        <taxon>Roseomonadaceae</taxon>
        <taxon>Roseomonas</taxon>
    </lineage>
</organism>
<sequence length="110" mass="11927">MPDFSAQMREREDSESELFNQLVPILARGPSPTINATVLAKLLGAAIGGFYRPEAHDAVAQTLFEVARRAMKRAHDCREGLPAAIALLRATGLPESEINAILRRGPSPYG</sequence>
<evidence type="ECO:0000313" key="1">
    <source>
        <dbReference type="EMBL" id="MBP0492843.1"/>
    </source>
</evidence>
<dbReference type="Proteomes" id="UP000677537">
    <property type="component" value="Unassembled WGS sequence"/>
</dbReference>
<protein>
    <submittedName>
        <fullName evidence="1">Uncharacterized protein</fullName>
    </submittedName>
</protein>
<gene>
    <name evidence="1" type="ORF">J5Y10_08640</name>
</gene>
<dbReference type="EMBL" id="JAGIZA010000004">
    <property type="protein sequence ID" value="MBP0492843.1"/>
    <property type="molecule type" value="Genomic_DNA"/>
</dbReference>
<proteinExistence type="predicted"/>
<keyword evidence="2" id="KW-1185">Reference proteome</keyword>
<reference evidence="1" key="1">
    <citation type="submission" date="2021-03" db="EMBL/GenBank/DDBJ databases">
        <authorList>
            <person name="So Y."/>
        </authorList>
    </citation>
    <scope>NUCLEOTIDE SEQUENCE</scope>
    <source>
        <strain evidence="1">SG15</strain>
    </source>
</reference>
<name>A0A940MRS7_9PROT</name>
<evidence type="ECO:0000313" key="2">
    <source>
        <dbReference type="Proteomes" id="UP000677537"/>
    </source>
</evidence>
<accession>A0A940MRS7</accession>
<comment type="caution">
    <text evidence="1">The sequence shown here is derived from an EMBL/GenBank/DDBJ whole genome shotgun (WGS) entry which is preliminary data.</text>
</comment>
<dbReference type="AlphaFoldDB" id="A0A940MRS7"/>
<dbReference type="RefSeq" id="WP_209372687.1">
    <property type="nucleotide sequence ID" value="NZ_JAGIZA010000004.1"/>
</dbReference>